<keyword evidence="1" id="KW-0472">Membrane</keyword>
<evidence type="ECO:0000256" key="1">
    <source>
        <dbReference type="SAM" id="Phobius"/>
    </source>
</evidence>
<feature type="transmembrane region" description="Helical" evidence="1">
    <location>
        <begin position="5"/>
        <end position="25"/>
    </location>
</feature>
<keyword evidence="1" id="KW-1133">Transmembrane helix</keyword>
<feature type="transmembrane region" description="Helical" evidence="1">
    <location>
        <begin position="187"/>
        <end position="214"/>
    </location>
</feature>
<feature type="transmembrane region" description="Helical" evidence="1">
    <location>
        <begin position="374"/>
        <end position="395"/>
    </location>
</feature>
<dbReference type="Proteomes" id="UP000325827">
    <property type="component" value="Unassembled WGS sequence"/>
</dbReference>
<gene>
    <name evidence="2" type="ORF">F6B43_06115</name>
</gene>
<keyword evidence="3" id="KW-1185">Reference proteome</keyword>
<feature type="transmembrane region" description="Helical" evidence="1">
    <location>
        <begin position="344"/>
        <end position="362"/>
    </location>
</feature>
<feature type="transmembrane region" description="Helical" evidence="1">
    <location>
        <begin position="156"/>
        <end position="180"/>
    </location>
</feature>
<feature type="transmembrane region" description="Helical" evidence="1">
    <location>
        <begin position="264"/>
        <end position="288"/>
    </location>
</feature>
<feature type="transmembrane region" description="Helical" evidence="1">
    <location>
        <begin position="295"/>
        <end position="314"/>
    </location>
</feature>
<dbReference type="EMBL" id="VYSA01000001">
    <property type="protein sequence ID" value="KAA9111175.1"/>
    <property type="molecule type" value="Genomic_DNA"/>
</dbReference>
<feature type="transmembrane region" description="Helical" evidence="1">
    <location>
        <begin position="118"/>
        <end position="136"/>
    </location>
</feature>
<evidence type="ECO:0000313" key="2">
    <source>
        <dbReference type="EMBL" id="KAA9111175.1"/>
    </source>
</evidence>
<feature type="transmembrane region" description="Helical" evidence="1">
    <location>
        <begin position="79"/>
        <end position="106"/>
    </location>
</feature>
<sequence>MSKRAILWVAFLVVHFVVAMLGWWWPNAPMGDVYLVYDPWSAAAVNGGVLDGHNVGIVGLTVPWVYPQLALLPMVLAKAFAWIGGYIVGWAILVTVVDALAFAMLVGKGRSNGRNIAAAFWLAFILLLGPVHLYRLDGFTVPIVLAGCLWLVGRPWLGASLLAIATWIKVWPAALIAAAFIAVRRRLAILGGVVAVSAVTLGTVIVTGGGAYAFGFISDQTGRGLQIEAPISTFYMWRAAFMLPDSAINYDPDMLTFQVTGPGLNVVIAIMTPLLALAVLSVAGLGAFKAWRRASFVSLFPALALGLVLAFIVFNKVGSPQYISWIAAPLAVGLVIDRRRWWKPAWLGLGIAVMTQAIYPLAYGGLMLKWPEPFSVLLLTIRNGLLVVLFVWAVMRLVRVPTRVPATAAPAPIEVAAPAPRAFVES</sequence>
<dbReference type="AlphaFoldDB" id="A0A5J5J849"/>
<protein>
    <submittedName>
        <fullName evidence="2">DUF2029 domain-containing protein</fullName>
    </submittedName>
</protein>
<feature type="transmembrane region" description="Helical" evidence="1">
    <location>
        <begin position="320"/>
        <end position="337"/>
    </location>
</feature>
<dbReference type="OrthoDB" id="581198at2"/>
<evidence type="ECO:0000313" key="3">
    <source>
        <dbReference type="Proteomes" id="UP000325827"/>
    </source>
</evidence>
<keyword evidence="1" id="KW-0812">Transmembrane</keyword>
<reference evidence="3" key="1">
    <citation type="submission" date="2019-09" db="EMBL/GenBank/DDBJ databases">
        <title>Mumia zhuanghuii sp. nov. isolated from the intestinal contents of plateau pika (Ochotona curzoniae) in the Qinghai-Tibet plateau of China.</title>
        <authorList>
            <person name="Tian Z."/>
        </authorList>
    </citation>
    <scope>NUCLEOTIDE SEQUENCE [LARGE SCALE GENOMIC DNA]</scope>
    <source>
        <strain evidence="3">JCM 30598</strain>
    </source>
</reference>
<accession>A0A5J5J849</accession>
<name>A0A5J5J849_9MICO</name>
<comment type="caution">
    <text evidence="2">The sequence shown here is derived from an EMBL/GenBank/DDBJ whole genome shotgun (WGS) entry which is preliminary data.</text>
</comment>
<proteinExistence type="predicted"/>
<organism evidence="2 3">
    <name type="scientific">Microbacterium rhizomatis</name>
    <dbReference type="NCBI Taxonomy" id="1631477"/>
    <lineage>
        <taxon>Bacteria</taxon>
        <taxon>Bacillati</taxon>
        <taxon>Actinomycetota</taxon>
        <taxon>Actinomycetes</taxon>
        <taxon>Micrococcales</taxon>
        <taxon>Microbacteriaceae</taxon>
        <taxon>Microbacterium</taxon>
    </lineage>
</organism>
<dbReference type="RefSeq" id="WP_150447945.1">
    <property type="nucleotide sequence ID" value="NZ_VYSA01000001.1"/>
</dbReference>